<dbReference type="AlphaFoldDB" id="A0A444LNG6"/>
<gene>
    <name evidence="3" type="ORF">EPK99_05355</name>
</gene>
<evidence type="ECO:0000259" key="2">
    <source>
        <dbReference type="Pfam" id="PF00892"/>
    </source>
</evidence>
<feature type="domain" description="EamA" evidence="2">
    <location>
        <begin position="2"/>
        <end position="87"/>
    </location>
</feature>
<dbReference type="InterPro" id="IPR000620">
    <property type="entry name" value="EamA_dom"/>
</dbReference>
<dbReference type="Pfam" id="PF00892">
    <property type="entry name" value="EamA"/>
    <property type="match status" value="1"/>
</dbReference>
<feature type="transmembrane region" description="Helical" evidence="1">
    <location>
        <begin position="21"/>
        <end position="43"/>
    </location>
</feature>
<feature type="transmembrane region" description="Helical" evidence="1">
    <location>
        <begin position="55"/>
        <end position="77"/>
    </location>
</feature>
<organism evidence="3 4">
    <name type="scientific">Neorhizobium lilium</name>
    <dbReference type="NCBI Taxonomy" id="2503024"/>
    <lineage>
        <taxon>Bacteria</taxon>
        <taxon>Pseudomonadati</taxon>
        <taxon>Pseudomonadota</taxon>
        <taxon>Alphaproteobacteria</taxon>
        <taxon>Hyphomicrobiales</taxon>
        <taxon>Rhizobiaceae</taxon>
        <taxon>Rhizobium/Agrobacterium group</taxon>
        <taxon>Neorhizobium</taxon>
    </lineage>
</organism>
<reference evidence="3 4" key="1">
    <citation type="submission" date="2019-01" db="EMBL/GenBank/DDBJ databases">
        <title>The draft genome of Rhizobium sp. 24NR.</title>
        <authorList>
            <person name="Liu L."/>
            <person name="Liang L."/>
            <person name="Shi S."/>
            <person name="Xu L."/>
            <person name="Wang X."/>
            <person name="Li L."/>
            <person name="Zhang X."/>
        </authorList>
    </citation>
    <scope>NUCLEOTIDE SEQUENCE [LARGE SCALE GENOMIC DNA]</scope>
    <source>
        <strain evidence="3 4">24NR</strain>
    </source>
</reference>
<evidence type="ECO:0000256" key="1">
    <source>
        <dbReference type="SAM" id="Phobius"/>
    </source>
</evidence>
<evidence type="ECO:0000313" key="3">
    <source>
        <dbReference type="EMBL" id="RWX81907.1"/>
    </source>
</evidence>
<protein>
    <recommendedName>
        <fullName evidence="2">EamA domain-containing protein</fullName>
    </recommendedName>
</protein>
<dbReference type="OrthoDB" id="9809509at2"/>
<evidence type="ECO:0000313" key="4">
    <source>
        <dbReference type="Proteomes" id="UP000287687"/>
    </source>
</evidence>
<comment type="caution">
    <text evidence="3">The sequence shown here is derived from an EMBL/GenBank/DDBJ whole genome shotgun (WGS) entry which is preliminary data.</text>
</comment>
<dbReference type="Proteomes" id="UP000287687">
    <property type="component" value="Unassembled WGS sequence"/>
</dbReference>
<keyword evidence="4" id="KW-1185">Reference proteome</keyword>
<keyword evidence="1" id="KW-0472">Membrane</keyword>
<name>A0A444LNG6_9HYPH</name>
<sequence>MAAAAAANYSILQRPLFTRTAPLDVTAFVIVASAVALLPWLPAGTSQITMASADTVLMVGFLAIGPGIIGQSCWTYALKSFGAARAGADGCCHRQRLGQTPVSLL</sequence>
<accession>A0A444LNG6</accession>
<dbReference type="EMBL" id="SBIP01000001">
    <property type="protein sequence ID" value="RWX81907.1"/>
    <property type="molecule type" value="Genomic_DNA"/>
</dbReference>
<keyword evidence="1" id="KW-1133">Transmembrane helix</keyword>
<keyword evidence="1" id="KW-0812">Transmembrane</keyword>
<dbReference type="GO" id="GO:0016020">
    <property type="term" value="C:membrane"/>
    <property type="evidence" value="ECO:0007669"/>
    <property type="project" value="InterPro"/>
</dbReference>
<proteinExistence type="predicted"/>